<evidence type="ECO:0008006" key="4">
    <source>
        <dbReference type="Google" id="ProtNLM"/>
    </source>
</evidence>
<dbReference type="Proteomes" id="UP000188184">
    <property type="component" value="Chromosome"/>
</dbReference>
<dbReference type="KEGG" id="pmar:B0X71_04090"/>
<name>A0A1Q2KW54_9BACL</name>
<keyword evidence="1" id="KW-1133">Transmembrane helix</keyword>
<dbReference type="EMBL" id="CP019640">
    <property type="protein sequence ID" value="AQQ52373.1"/>
    <property type="molecule type" value="Genomic_DNA"/>
</dbReference>
<keyword evidence="1" id="KW-0812">Transmembrane</keyword>
<keyword evidence="3" id="KW-1185">Reference proteome</keyword>
<organism evidence="2 3">
    <name type="scientific">Planococcus lenghuensis</name>
    <dbReference type="NCBI Taxonomy" id="2213202"/>
    <lineage>
        <taxon>Bacteria</taxon>
        <taxon>Bacillati</taxon>
        <taxon>Bacillota</taxon>
        <taxon>Bacilli</taxon>
        <taxon>Bacillales</taxon>
        <taxon>Caryophanaceae</taxon>
        <taxon>Planococcus</taxon>
    </lineage>
</organism>
<accession>A0A1Q2KW54</accession>
<evidence type="ECO:0000313" key="2">
    <source>
        <dbReference type="EMBL" id="AQQ52373.1"/>
    </source>
</evidence>
<sequence length="245" mass="27440">MFVPGLLVIIGFVLVHIFTRQLKFLNAHPRQVLMSLLSGGSIAYVFLHLVPELAHYEEVILRADLPGWLEQPGYIGYLVALLGIGVFYGIDKLNVNSQKKNEQEYNLTRPKKRVFTVHITAFALYNGLIGYLLPQLSGGNVAAYAVFFIVFSFHFIANNRVLHLTHEGLYTKAGRWILSVSVFIGWLLAQTTQSDELVIAFLFSFLTGGLILNIMNDELPEQKKSSFPAFITGLVLISVLLMVIL</sequence>
<keyword evidence="1" id="KW-0472">Membrane</keyword>
<reference evidence="2 3" key="1">
    <citation type="submission" date="2017-02" db="EMBL/GenBank/DDBJ databases">
        <title>The complete genomic sequence of a novel cold adapted crude oil-degrading bacterium Planococcus qaidamina Y42.</title>
        <authorList>
            <person name="Yang R."/>
        </authorList>
    </citation>
    <scope>NUCLEOTIDE SEQUENCE [LARGE SCALE GENOMIC DNA]</scope>
    <source>
        <strain evidence="2 3">Y42</strain>
    </source>
</reference>
<protein>
    <recommendedName>
        <fullName evidence="4">Zinc permease</fullName>
    </recommendedName>
</protein>
<feature type="transmembrane region" description="Helical" evidence="1">
    <location>
        <begin position="114"/>
        <end position="133"/>
    </location>
</feature>
<evidence type="ECO:0000313" key="3">
    <source>
        <dbReference type="Proteomes" id="UP000188184"/>
    </source>
</evidence>
<feature type="transmembrane region" description="Helical" evidence="1">
    <location>
        <begin position="197"/>
        <end position="215"/>
    </location>
</feature>
<evidence type="ECO:0000256" key="1">
    <source>
        <dbReference type="SAM" id="Phobius"/>
    </source>
</evidence>
<feature type="transmembrane region" description="Helical" evidence="1">
    <location>
        <begin position="6"/>
        <end position="25"/>
    </location>
</feature>
<feature type="transmembrane region" description="Helical" evidence="1">
    <location>
        <begin position="74"/>
        <end position="93"/>
    </location>
</feature>
<dbReference type="AlphaFoldDB" id="A0A1Q2KW54"/>
<dbReference type="OrthoDB" id="21325at2"/>
<feature type="transmembrane region" description="Helical" evidence="1">
    <location>
        <begin position="227"/>
        <end position="244"/>
    </location>
</feature>
<gene>
    <name evidence="2" type="ORF">B0X71_04090</name>
</gene>
<dbReference type="RefSeq" id="WP_077588255.1">
    <property type="nucleotide sequence ID" value="NZ_CP019640.1"/>
</dbReference>
<feature type="transmembrane region" description="Helical" evidence="1">
    <location>
        <begin position="169"/>
        <end position="191"/>
    </location>
</feature>
<feature type="transmembrane region" description="Helical" evidence="1">
    <location>
        <begin position="139"/>
        <end position="157"/>
    </location>
</feature>
<feature type="transmembrane region" description="Helical" evidence="1">
    <location>
        <begin position="32"/>
        <end position="54"/>
    </location>
</feature>
<proteinExistence type="predicted"/>